<dbReference type="Pfam" id="PF09626">
    <property type="entry name" value="DHC"/>
    <property type="match status" value="1"/>
</dbReference>
<protein>
    <submittedName>
        <fullName evidence="3">Lipoprotein</fullName>
    </submittedName>
</protein>
<evidence type="ECO:0000313" key="4">
    <source>
        <dbReference type="Proteomes" id="UP000219215"/>
    </source>
</evidence>
<feature type="signal peptide" evidence="2">
    <location>
        <begin position="1"/>
        <end position="27"/>
    </location>
</feature>
<evidence type="ECO:0000256" key="2">
    <source>
        <dbReference type="SAM" id="SignalP"/>
    </source>
</evidence>
<name>A0A2C8F4Z0_9BACT</name>
<evidence type="ECO:0000256" key="1">
    <source>
        <dbReference type="SAM" id="MobiDB-lite"/>
    </source>
</evidence>
<feature type="region of interest" description="Disordered" evidence="1">
    <location>
        <begin position="29"/>
        <end position="52"/>
    </location>
</feature>
<organism evidence="3 4">
    <name type="scientific">Pseudodesulfovibrio profundus</name>
    <dbReference type="NCBI Taxonomy" id="57320"/>
    <lineage>
        <taxon>Bacteria</taxon>
        <taxon>Pseudomonadati</taxon>
        <taxon>Thermodesulfobacteriota</taxon>
        <taxon>Desulfovibrionia</taxon>
        <taxon>Desulfovibrionales</taxon>
        <taxon>Desulfovibrionaceae</taxon>
    </lineage>
</organism>
<accession>A0A2C8F4Z0</accession>
<dbReference type="Proteomes" id="UP000219215">
    <property type="component" value="Chromosome DPRO"/>
</dbReference>
<dbReference type="OrthoDB" id="196472at2"/>
<dbReference type="EMBL" id="LT907975">
    <property type="protein sequence ID" value="SOB57574.1"/>
    <property type="molecule type" value="Genomic_DNA"/>
</dbReference>
<dbReference type="InterPro" id="IPR018588">
    <property type="entry name" value="Dihaem_cytochrome-c"/>
</dbReference>
<feature type="chain" id="PRO_5012609498" evidence="2">
    <location>
        <begin position="28"/>
        <end position="188"/>
    </location>
</feature>
<dbReference type="RefSeq" id="WP_097013629.1">
    <property type="nucleotide sequence ID" value="NZ_LT907975.1"/>
</dbReference>
<gene>
    <name evidence="3" type="ORF">DPRO_0689</name>
</gene>
<dbReference type="AlphaFoldDB" id="A0A2C8F4Z0"/>
<reference evidence="4" key="1">
    <citation type="submission" date="2017-09" db="EMBL/GenBank/DDBJ databases">
        <authorList>
            <person name="Regsiter A."/>
            <person name="William W."/>
        </authorList>
    </citation>
    <scope>NUCLEOTIDE SEQUENCE [LARGE SCALE GENOMIC DNA]</scope>
    <source>
        <strain evidence="4">500-1</strain>
    </source>
</reference>
<keyword evidence="2" id="KW-0732">Signal</keyword>
<sequence>MNILRNRIMWWVSLLLLLVVFAPEISADDDNKGHQRRERKRGENNHSIDSHLKPVSNATYAEQCGACHFAYQPELLPAGSWKQILDGTDDHFGEAVDLDEGARLEISGYLASNAADKSSAKLAKKIMSCLGGMTPLRITDIPCIRKEHHEITPQTVQRKSVGSLSNCIACHRTGENGVYDDENVSIPK</sequence>
<feature type="compositionally biased region" description="Basic and acidic residues" evidence="1">
    <location>
        <begin position="40"/>
        <end position="52"/>
    </location>
</feature>
<evidence type="ECO:0000313" key="3">
    <source>
        <dbReference type="EMBL" id="SOB57574.1"/>
    </source>
</evidence>
<dbReference type="KEGG" id="pprf:DPRO_0689"/>
<keyword evidence="4" id="KW-1185">Reference proteome</keyword>
<proteinExistence type="predicted"/>
<keyword evidence="3" id="KW-0449">Lipoprotein</keyword>